<dbReference type="Proteomes" id="UP001210231">
    <property type="component" value="Unassembled WGS sequence"/>
</dbReference>
<evidence type="ECO:0000313" key="2">
    <source>
        <dbReference type="Proteomes" id="UP001210231"/>
    </source>
</evidence>
<evidence type="ECO:0000313" key="1">
    <source>
        <dbReference type="EMBL" id="MDA3614206.1"/>
    </source>
</evidence>
<organism evidence="1 2">
    <name type="scientific">Polluticaenibacter yanchengensis</name>
    <dbReference type="NCBI Taxonomy" id="3014562"/>
    <lineage>
        <taxon>Bacteria</taxon>
        <taxon>Pseudomonadati</taxon>
        <taxon>Bacteroidota</taxon>
        <taxon>Chitinophagia</taxon>
        <taxon>Chitinophagales</taxon>
        <taxon>Chitinophagaceae</taxon>
        <taxon>Polluticaenibacter</taxon>
    </lineage>
</organism>
<name>A0ABT4UHC7_9BACT</name>
<reference evidence="1 2" key="1">
    <citation type="submission" date="2022-12" db="EMBL/GenBank/DDBJ databases">
        <title>Chitinophagaceae gen. sp. nov., a new member of the family Chitinophagaceae, isolated from soil in a chemical factory.</title>
        <authorList>
            <person name="Ke Z."/>
        </authorList>
    </citation>
    <scope>NUCLEOTIDE SEQUENCE [LARGE SCALE GENOMIC DNA]</scope>
    <source>
        <strain evidence="1 2">LY-5</strain>
    </source>
</reference>
<dbReference type="EMBL" id="JAQGEF010000004">
    <property type="protein sequence ID" value="MDA3614206.1"/>
    <property type="molecule type" value="Genomic_DNA"/>
</dbReference>
<comment type="caution">
    <text evidence="1">The sequence shown here is derived from an EMBL/GenBank/DDBJ whole genome shotgun (WGS) entry which is preliminary data.</text>
</comment>
<gene>
    <name evidence="1" type="ORF">O3P16_05265</name>
</gene>
<protein>
    <submittedName>
        <fullName evidence="1">Uncharacterized protein</fullName>
    </submittedName>
</protein>
<accession>A0ABT4UHC7</accession>
<dbReference type="RefSeq" id="WP_407030529.1">
    <property type="nucleotide sequence ID" value="NZ_JAQGEF010000004.1"/>
</dbReference>
<sequence length="234" mass="27440">MMSTDIKTKSLPYKVLLLEELNKIAEEKQGIVDTFYVNDYNAVFVTIFKDGTAILSPPVLGGPEGIFFNDISSMHAMIASRKYPVKGTGSFWEKEKERIEHIDTSIFYYCTKLSELLNFKVEVNDDSVYLKELSSVIDSKIKSRKLPKFLNEYLSIYIGELIRKKVAGEWKLAIEYAFHIYYTPDVVKDNKHYDLWFILSELDMAKFIPFDIIYIIDNAKEKFYPYNKDRYIKY</sequence>
<proteinExistence type="predicted"/>
<keyword evidence="2" id="KW-1185">Reference proteome</keyword>